<dbReference type="InterPro" id="IPR021791">
    <property type="entry name" value="Phage_TAC_11"/>
</dbReference>
<accession>A0A5C6UHD3</accession>
<organism evidence="1 2">
    <name type="scientific">Sphingomonas ginsenosidivorax</name>
    <dbReference type="NCBI Taxonomy" id="862135"/>
    <lineage>
        <taxon>Bacteria</taxon>
        <taxon>Pseudomonadati</taxon>
        <taxon>Pseudomonadota</taxon>
        <taxon>Alphaproteobacteria</taxon>
        <taxon>Sphingomonadales</taxon>
        <taxon>Sphingomonadaceae</taxon>
        <taxon>Sphingomonas</taxon>
    </lineage>
</organism>
<proteinExistence type="predicted"/>
<dbReference type="Proteomes" id="UP000321250">
    <property type="component" value="Unassembled WGS sequence"/>
</dbReference>
<gene>
    <name evidence="1" type="ORF">FSB78_15310</name>
</gene>
<sequence>MSAVPNPVRGEAGVRVAGETLVLRPSFAALVAAEEALGPLFALVERAADGTLGVGEIVTLFWHCLRDPPEGLTREQLGDAVIEAGLAAATPVLRVLLRQILQGR</sequence>
<dbReference type="EMBL" id="VOQR01000001">
    <property type="protein sequence ID" value="TXC72157.1"/>
    <property type="molecule type" value="Genomic_DNA"/>
</dbReference>
<dbReference type="Pfam" id="PF11836">
    <property type="entry name" value="Phage_TAC_11"/>
    <property type="match status" value="1"/>
</dbReference>
<evidence type="ECO:0000313" key="2">
    <source>
        <dbReference type="Proteomes" id="UP000321250"/>
    </source>
</evidence>
<keyword evidence="2" id="KW-1185">Reference proteome</keyword>
<evidence type="ECO:0000313" key="1">
    <source>
        <dbReference type="EMBL" id="TXC72157.1"/>
    </source>
</evidence>
<dbReference type="OrthoDB" id="7506512at2"/>
<reference evidence="1 2" key="1">
    <citation type="journal article" date="2013" name="Antonie Van Leeuwenhoek">
        <title>Sphingomonas ginsenosidivorax sp. nov., with the ability to transform ginsenosides.</title>
        <authorList>
            <person name="Jin X.F."/>
            <person name="Kim J.K."/>
            <person name="Liu Q.M."/>
            <person name="Kang M.S."/>
            <person name="He D."/>
            <person name="Jin F.X."/>
            <person name="Kim S.C."/>
            <person name="Im W.T."/>
        </authorList>
    </citation>
    <scope>NUCLEOTIDE SEQUENCE [LARGE SCALE GENOMIC DNA]</scope>
    <source>
        <strain evidence="1 2">KHI67</strain>
    </source>
</reference>
<dbReference type="AlphaFoldDB" id="A0A5C6UHD3"/>
<protein>
    <submittedName>
        <fullName evidence="1">Gene transfer agent family protein</fullName>
    </submittedName>
</protein>
<dbReference type="RefSeq" id="WP_147083434.1">
    <property type="nucleotide sequence ID" value="NZ_VOQR01000001.1"/>
</dbReference>
<name>A0A5C6UHD3_9SPHN</name>
<comment type="caution">
    <text evidence="1">The sequence shown here is derived from an EMBL/GenBank/DDBJ whole genome shotgun (WGS) entry which is preliminary data.</text>
</comment>